<dbReference type="PROSITE" id="PS50878">
    <property type="entry name" value="RT_POL"/>
    <property type="match status" value="1"/>
</dbReference>
<name>A0A183AUW3_9TREM</name>
<dbReference type="PANTHER" id="PTHR37984">
    <property type="entry name" value="PROTEIN CBG26694"/>
    <property type="match status" value="1"/>
</dbReference>
<organism evidence="4">
    <name type="scientific">Echinostoma caproni</name>
    <dbReference type="NCBI Taxonomy" id="27848"/>
    <lineage>
        <taxon>Eukaryota</taxon>
        <taxon>Metazoa</taxon>
        <taxon>Spiralia</taxon>
        <taxon>Lophotrochozoa</taxon>
        <taxon>Platyhelminthes</taxon>
        <taxon>Trematoda</taxon>
        <taxon>Digenea</taxon>
        <taxon>Plagiorchiida</taxon>
        <taxon>Echinostomata</taxon>
        <taxon>Echinostomatoidea</taxon>
        <taxon>Echinostomatidae</taxon>
        <taxon>Echinostoma</taxon>
    </lineage>
</organism>
<dbReference type="InterPro" id="IPR043502">
    <property type="entry name" value="DNA/RNA_pol_sf"/>
</dbReference>
<evidence type="ECO:0000259" key="1">
    <source>
        <dbReference type="PROSITE" id="PS50878"/>
    </source>
</evidence>
<feature type="domain" description="Reverse transcriptase" evidence="1">
    <location>
        <begin position="1"/>
        <end position="54"/>
    </location>
</feature>
<keyword evidence="3" id="KW-1185">Reference proteome</keyword>
<accession>A0A183AUW3</accession>
<dbReference type="InterPro" id="IPR000477">
    <property type="entry name" value="RT_dom"/>
</dbReference>
<reference evidence="2 3" key="2">
    <citation type="submission" date="2018-11" db="EMBL/GenBank/DDBJ databases">
        <authorList>
            <consortium name="Pathogen Informatics"/>
        </authorList>
    </citation>
    <scope>NUCLEOTIDE SEQUENCE [LARGE SCALE GENOMIC DNA]</scope>
    <source>
        <strain evidence="2 3">Egypt</strain>
    </source>
</reference>
<protein>
    <submittedName>
        <fullName evidence="4">Reverse transcriptase domain-containing protein</fullName>
    </submittedName>
</protein>
<proteinExistence type="predicted"/>
<dbReference type="OrthoDB" id="41323at2759"/>
<gene>
    <name evidence="2" type="ORF">ECPE_LOCUS10748</name>
</gene>
<dbReference type="AlphaFoldDB" id="A0A183AUW3"/>
<evidence type="ECO:0000313" key="3">
    <source>
        <dbReference type="Proteomes" id="UP000272942"/>
    </source>
</evidence>
<dbReference type="PANTHER" id="PTHR37984:SF5">
    <property type="entry name" value="PROTEIN NYNRIN-LIKE"/>
    <property type="match status" value="1"/>
</dbReference>
<dbReference type="WBParaSite" id="ECPE_0001078101-mRNA-1">
    <property type="protein sequence ID" value="ECPE_0001078101-mRNA-1"/>
    <property type="gene ID" value="ECPE_0001078101"/>
</dbReference>
<dbReference type="InterPro" id="IPR043128">
    <property type="entry name" value="Rev_trsase/Diguanyl_cyclase"/>
</dbReference>
<dbReference type="InterPro" id="IPR050951">
    <property type="entry name" value="Retrovirus_Pol_polyprotein"/>
</dbReference>
<reference evidence="4" key="1">
    <citation type="submission" date="2016-06" db="UniProtKB">
        <authorList>
            <consortium name="WormBaseParasite"/>
        </authorList>
    </citation>
    <scope>IDENTIFICATION</scope>
</reference>
<evidence type="ECO:0000313" key="4">
    <source>
        <dbReference type="WBParaSite" id="ECPE_0001078101-mRNA-1"/>
    </source>
</evidence>
<dbReference type="SUPFAM" id="SSF56672">
    <property type="entry name" value="DNA/RNA polymerases"/>
    <property type="match status" value="1"/>
</dbReference>
<dbReference type="Gene3D" id="3.30.70.270">
    <property type="match status" value="1"/>
</dbReference>
<evidence type="ECO:0000313" key="2">
    <source>
        <dbReference type="EMBL" id="VDP87555.1"/>
    </source>
</evidence>
<dbReference type="EMBL" id="UZAN01049603">
    <property type="protein sequence ID" value="VDP87555.1"/>
    <property type="molecule type" value="Genomic_DNA"/>
</dbReference>
<dbReference type="Proteomes" id="UP000272942">
    <property type="component" value="Unassembled WGS sequence"/>
</dbReference>
<sequence>MAYQDDVIAFGTKKEAHDNNLKKLLERFMKENVCIKPSKFMFELTEMEFLGLNICSKGYRPDPNRFKPLVNMKSLKDQNRLRLIMGSFQY</sequence>